<keyword evidence="3" id="KW-1185">Reference proteome</keyword>
<feature type="region of interest" description="Disordered" evidence="1">
    <location>
        <begin position="28"/>
        <end position="71"/>
    </location>
</feature>
<evidence type="ECO:0000313" key="3">
    <source>
        <dbReference type="Proteomes" id="UP000821853"/>
    </source>
</evidence>
<protein>
    <submittedName>
        <fullName evidence="2">Uncharacterized protein</fullName>
    </submittedName>
</protein>
<dbReference type="AlphaFoldDB" id="A0A9J6H8V3"/>
<gene>
    <name evidence="2" type="ORF">HPB48_026159</name>
</gene>
<reference evidence="2 3" key="1">
    <citation type="journal article" date="2020" name="Cell">
        <title>Large-Scale Comparative Analyses of Tick Genomes Elucidate Their Genetic Diversity and Vector Capacities.</title>
        <authorList>
            <consortium name="Tick Genome and Microbiome Consortium (TIGMIC)"/>
            <person name="Jia N."/>
            <person name="Wang J."/>
            <person name="Shi W."/>
            <person name="Du L."/>
            <person name="Sun Y."/>
            <person name="Zhan W."/>
            <person name="Jiang J.F."/>
            <person name="Wang Q."/>
            <person name="Zhang B."/>
            <person name="Ji P."/>
            <person name="Bell-Sakyi L."/>
            <person name="Cui X.M."/>
            <person name="Yuan T.T."/>
            <person name="Jiang B.G."/>
            <person name="Yang W.F."/>
            <person name="Lam T.T."/>
            <person name="Chang Q.C."/>
            <person name="Ding S.J."/>
            <person name="Wang X.J."/>
            <person name="Zhu J.G."/>
            <person name="Ruan X.D."/>
            <person name="Zhao L."/>
            <person name="Wei J.T."/>
            <person name="Ye R.Z."/>
            <person name="Que T.C."/>
            <person name="Du C.H."/>
            <person name="Zhou Y.H."/>
            <person name="Cheng J.X."/>
            <person name="Dai P.F."/>
            <person name="Guo W.B."/>
            <person name="Han X.H."/>
            <person name="Huang E.J."/>
            <person name="Li L.F."/>
            <person name="Wei W."/>
            <person name="Gao Y.C."/>
            <person name="Liu J.Z."/>
            <person name="Shao H.Z."/>
            <person name="Wang X."/>
            <person name="Wang C.C."/>
            <person name="Yang T.C."/>
            <person name="Huo Q.B."/>
            <person name="Li W."/>
            <person name="Chen H.Y."/>
            <person name="Chen S.E."/>
            <person name="Zhou L.G."/>
            <person name="Ni X.B."/>
            <person name="Tian J.H."/>
            <person name="Sheng Y."/>
            <person name="Liu T."/>
            <person name="Pan Y.S."/>
            <person name="Xia L.Y."/>
            <person name="Li J."/>
            <person name="Zhao F."/>
            <person name="Cao W.C."/>
        </authorList>
    </citation>
    <scope>NUCLEOTIDE SEQUENCE [LARGE SCALE GENOMIC DNA]</scope>
    <source>
        <strain evidence="2">HaeL-2018</strain>
    </source>
</reference>
<evidence type="ECO:0000256" key="1">
    <source>
        <dbReference type="SAM" id="MobiDB-lite"/>
    </source>
</evidence>
<evidence type="ECO:0000313" key="2">
    <source>
        <dbReference type="EMBL" id="KAH9384166.1"/>
    </source>
</evidence>
<name>A0A9J6H8V3_HAELO</name>
<accession>A0A9J6H8V3</accession>
<dbReference type="EMBL" id="JABSTR010001716">
    <property type="protein sequence ID" value="KAH9384166.1"/>
    <property type="molecule type" value="Genomic_DNA"/>
</dbReference>
<comment type="caution">
    <text evidence="2">The sequence shown here is derived from an EMBL/GenBank/DDBJ whole genome shotgun (WGS) entry which is preliminary data.</text>
</comment>
<proteinExistence type="predicted"/>
<dbReference type="VEuPathDB" id="VectorBase:HLOH_056415"/>
<dbReference type="Proteomes" id="UP000821853">
    <property type="component" value="Unassembled WGS sequence"/>
</dbReference>
<sequence>MATAEKRKAKLEYFHESEDFRVPKSTYYDRLKRQRRQSAPQDLRNDGASTSRSGDSDGSVEEFPAADDSFPSHELGDLLQDGTILADGTNVADWSSACAVVWLQRLIIDRGATKCLTYHILVTTCLRTC</sequence>
<organism evidence="2 3">
    <name type="scientific">Haemaphysalis longicornis</name>
    <name type="common">Bush tick</name>
    <dbReference type="NCBI Taxonomy" id="44386"/>
    <lineage>
        <taxon>Eukaryota</taxon>
        <taxon>Metazoa</taxon>
        <taxon>Ecdysozoa</taxon>
        <taxon>Arthropoda</taxon>
        <taxon>Chelicerata</taxon>
        <taxon>Arachnida</taxon>
        <taxon>Acari</taxon>
        <taxon>Parasitiformes</taxon>
        <taxon>Ixodida</taxon>
        <taxon>Ixodoidea</taxon>
        <taxon>Ixodidae</taxon>
        <taxon>Haemaphysalinae</taxon>
        <taxon>Haemaphysalis</taxon>
    </lineage>
</organism>